<feature type="region of interest" description="Disordered" evidence="6">
    <location>
        <begin position="524"/>
        <end position="555"/>
    </location>
</feature>
<feature type="compositionally biased region" description="Low complexity" evidence="6">
    <location>
        <begin position="349"/>
        <end position="381"/>
    </location>
</feature>
<evidence type="ECO:0000313" key="8">
    <source>
        <dbReference type="EnsemblPlants" id="ORUFI01G41260.2"/>
    </source>
</evidence>
<evidence type="ECO:0000313" key="9">
    <source>
        <dbReference type="Proteomes" id="UP000008022"/>
    </source>
</evidence>
<feature type="compositionally biased region" description="Polar residues" evidence="6">
    <location>
        <begin position="181"/>
        <end position="196"/>
    </location>
</feature>
<keyword evidence="5" id="KW-0539">Nucleus</keyword>
<dbReference type="InterPro" id="IPR037794">
    <property type="entry name" value="TAF12"/>
</dbReference>
<dbReference type="eggNOG" id="KOG1142">
    <property type="taxonomic scope" value="Eukaryota"/>
</dbReference>
<organism evidence="8 9">
    <name type="scientific">Oryza rufipogon</name>
    <name type="common">Brownbeard rice</name>
    <name type="synonym">Asian wild rice</name>
    <dbReference type="NCBI Taxonomy" id="4529"/>
    <lineage>
        <taxon>Eukaryota</taxon>
        <taxon>Viridiplantae</taxon>
        <taxon>Streptophyta</taxon>
        <taxon>Embryophyta</taxon>
        <taxon>Tracheophyta</taxon>
        <taxon>Spermatophyta</taxon>
        <taxon>Magnoliopsida</taxon>
        <taxon>Liliopsida</taxon>
        <taxon>Poales</taxon>
        <taxon>Poaceae</taxon>
        <taxon>BOP clade</taxon>
        <taxon>Oryzoideae</taxon>
        <taxon>Oryzeae</taxon>
        <taxon>Oryzinae</taxon>
        <taxon>Oryza</taxon>
    </lineage>
</organism>
<feature type="compositionally biased region" description="Polar residues" evidence="6">
    <location>
        <begin position="203"/>
        <end position="232"/>
    </location>
</feature>
<dbReference type="GO" id="GO:0017025">
    <property type="term" value="F:TBP-class protein binding"/>
    <property type="evidence" value="ECO:0007669"/>
    <property type="project" value="TreeGrafter"/>
</dbReference>
<dbReference type="InterPro" id="IPR009072">
    <property type="entry name" value="Histone-fold"/>
</dbReference>
<dbReference type="OMA" id="HPRPYHA"/>
<dbReference type="SUPFAM" id="SSF47113">
    <property type="entry name" value="Histone-fold"/>
    <property type="match status" value="1"/>
</dbReference>
<dbReference type="EnsemblPlants" id="ORUFI01G41260.2">
    <property type="protein sequence ID" value="ORUFI01G41260.2"/>
    <property type="gene ID" value="ORUFI01G41260"/>
</dbReference>
<dbReference type="InterPro" id="IPR003228">
    <property type="entry name" value="TFIID_TAF12_dom"/>
</dbReference>
<sequence>MDAPPPAQPDAAAAAPAAPPTSTSASAPSSAPQPNPTPSASTAAPPTPDTTLAPAPNPTPAPVQTLETPAPSPASARPPVPRMRPPYTHLASPITMSSSPATGAASSSSASAPAATSASSSAMPRGGVALGLPAHPRAPQTPVGYTGFVPPPTLAAQFGSMHRGPDQPPPSSTQPRQPSPGIQNIGTVGSINTSQVRPGAISSLPQQTRPNFPSSTAPSPSDSQIASSQKTPIQALARPPSMASSPSMPLQQTPPNVSAPLRPPQHRPHPRPYHAPAISHPQNALLTQQQQKLPQHQHLQQQQQQQQQQQKLQQQQQQQQQKLQQQQQQQQQKLQQQQQQQQQQQKLQQQQQQHQNQPQHSSQQSQQTTTLRNQQQISQQQTARTPVSMAQKLDSPAVLKATNVQSGDMASVDVDAGGSGNRLLSKRSIHELVAQIDPSEKLDPEVEDVLIDIAEDFVESVATFACSLAKHRKSSILEAKDVLLHAERSWNITLPGFSGDEIKLYKKPHVNDIHRERLTLIKKSMASESNAKGSAAQAAANQKNQTPKPPATGSP</sequence>
<keyword evidence="3" id="KW-0805">Transcription regulation</keyword>
<feature type="compositionally biased region" description="Low complexity" evidence="6">
    <location>
        <begin position="9"/>
        <end position="30"/>
    </location>
</feature>
<dbReference type="STRING" id="4529.A0A0E0N592"/>
<dbReference type="CDD" id="cd07981">
    <property type="entry name" value="HFD_TAF12"/>
    <property type="match status" value="1"/>
</dbReference>
<feature type="compositionally biased region" description="Low complexity" evidence="6">
    <location>
        <begin position="38"/>
        <end position="54"/>
    </location>
</feature>
<dbReference type="PANTHER" id="PTHR12264">
    <property type="entry name" value="TRANSCRIPTION INITIATION FACTOR TFIID SUBUNIT 12"/>
    <property type="match status" value="1"/>
</dbReference>
<dbReference type="Gene3D" id="1.10.20.10">
    <property type="entry name" value="Histone, subunit A"/>
    <property type="match status" value="1"/>
</dbReference>
<dbReference type="FunFam" id="1.10.20.10:FF:000011">
    <property type="entry name" value="Transcription initiation factor TFIID subunit 12"/>
    <property type="match status" value="1"/>
</dbReference>
<proteinExistence type="inferred from homology"/>
<dbReference type="AlphaFoldDB" id="A0A0E0N592"/>
<feature type="compositionally biased region" description="Pro residues" evidence="6">
    <location>
        <begin position="70"/>
        <end position="84"/>
    </location>
</feature>
<name>A0A0E0N592_ORYRU</name>
<evidence type="ECO:0000256" key="4">
    <source>
        <dbReference type="ARBA" id="ARBA00023163"/>
    </source>
</evidence>
<dbReference type="Pfam" id="PF03847">
    <property type="entry name" value="TFIID_20kDa"/>
    <property type="match status" value="1"/>
</dbReference>
<dbReference type="Gramene" id="ORUFI01G41260.2">
    <property type="protein sequence ID" value="ORUFI01G41260.2"/>
    <property type="gene ID" value="ORUFI01G41260"/>
</dbReference>
<dbReference type="Proteomes" id="UP000008022">
    <property type="component" value="Unassembled WGS sequence"/>
</dbReference>
<evidence type="ECO:0000256" key="1">
    <source>
        <dbReference type="ARBA" id="ARBA00004123"/>
    </source>
</evidence>
<feature type="domain" description="Transcription initiation factor TFIID subunit 12" evidence="7">
    <location>
        <begin position="425"/>
        <end position="492"/>
    </location>
</feature>
<keyword evidence="4" id="KW-0804">Transcription</keyword>
<keyword evidence="9" id="KW-1185">Reference proteome</keyword>
<reference evidence="9" key="1">
    <citation type="submission" date="2013-06" db="EMBL/GenBank/DDBJ databases">
        <authorList>
            <person name="Zhao Q."/>
        </authorList>
    </citation>
    <scope>NUCLEOTIDE SEQUENCE</scope>
    <source>
        <strain evidence="9">cv. W1943</strain>
    </source>
</reference>
<evidence type="ECO:0000256" key="3">
    <source>
        <dbReference type="ARBA" id="ARBA00023015"/>
    </source>
</evidence>
<feature type="compositionally biased region" description="Low complexity" evidence="6">
    <location>
        <begin position="97"/>
        <end position="122"/>
    </location>
</feature>
<dbReference type="GO" id="GO:0005669">
    <property type="term" value="C:transcription factor TFIID complex"/>
    <property type="evidence" value="ECO:0007669"/>
    <property type="project" value="InterPro"/>
</dbReference>
<evidence type="ECO:0000259" key="7">
    <source>
        <dbReference type="Pfam" id="PF03847"/>
    </source>
</evidence>
<protein>
    <recommendedName>
        <fullName evidence="7">Transcription initiation factor TFIID subunit 12 domain-containing protein</fullName>
    </recommendedName>
</protein>
<evidence type="ECO:0000256" key="5">
    <source>
        <dbReference type="ARBA" id="ARBA00023242"/>
    </source>
</evidence>
<evidence type="ECO:0000256" key="2">
    <source>
        <dbReference type="ARBA" id="ARBA00007530"/>
    </source>
</evidence>
<dbReference type="GO" id="GO:0046982">
    <property type="term" value="F:protein heterodimerization activity"/>
    <property type="evidence" value="ECO:0007669"/>
    <property type="project" value="InterPro"/>
</dbReference>
<comment type="similarity">
    <text evidence="2">Belongs to the TAF12 family.</text>
</comment>
<feature type="compositionally biased region" description="Low complexity" evidence="6">
    <location>
        <begin position="239"/>
        <end position="249"/>
    </location>
</feature>
<evidence type="ECO:0000256" key="6">
    <source>
        <dbReference type="SAM" id="MobiDB-lite"/>
    </source>
</evidence>
<reference evidence="8" key="2">
    <citation type="submission" date="2015-06" db="UniProtKB">
        <authorList>
            <consortium name="EnsemblPlants"/>
        </authorList>
    </citation>
    <scope>IDENTIFICATION</scope>
</reference>
<feature type="compositionally biased region" description="Low complexity" evidence="6">
    <location>
        <begin position="529"/>
        <end position="545"/>
    </location>
</feature>
<dbReference type="GO" id="GO:0000124">
    <property type="term" value="C:SAGA complex"/>
    <property type="evidence" value="ECO:0007669"/>
    <property type="project" value="InterPro"/>
</dbReference>
<feature type="region of interest" description="Disordered" evidence="6">
    <location>
        <begin position="349"/>
        <end position="389"/>
    </location>
</feature>
<dbReference type="GO" id="GO:0051123">
    <property type="term" value="P:RNA polymerase II preinitiation complex assembly"/>
    <property type="evidence" value="ECO:0007669"/>
    <property type="project" value="TreeGrafter"/>
</dbReference>
<accession>A0A0E0N592</accession>
<feature type="region of interest" description="Disordered" evidence="6">
    <location>
        <begin position="1"/>
        <end position="314"/>
    </location>
</feature>
<dbReference type="GO" id="GO:0003677">
    <property type="term" value="F:DNA binding"/>
    <property type="evidence" value="ECO:0007669"/>
    <property type="project" value="TreeGrafter"/>
</dbReference>
<comment type="subcellular location">
    <subcellularLocation>
        <location evidence="1">Nucleus</location>
    </subcellularLocation>
</comment>
<dbReference type="PANTHER" id="PTHR12264:SF21">
    <property type="entry name" value="TRANSCRIPTION INITIATION FACTOR TFIID SUBUNIT 12"/>
    <property type="match status" value="1"/>
</dbReference>
<feature type="compositionally biased region" description="Low complexity" evidence="6">
    <location>
        <begin position="285"/>
        <end position="314"/>
    </location>
</feature>